<organism evidence="1 2">
    <name type="scientific">Penicillium expansum</name>
    <name type="common">Blue mold rot fungus</name>
    <dbReference type="NCBI Taxonomy" id="27334"/>
    <lineage>
        <taxon>Eukaryota</taxon>
        <taxon>Fungi</taxon>
        <taxon>Dikarya</taxon>
        <taxon>Ascomycota</taxon>
        <taxon>Pezizomycotina</taxon>
        <taxon>Eurotiomycetes</taxon>
        <taxon>Eurotiomycetidae</taxon>
        <taxon>Eurotiales</taxon>
        <taxon>Aspergillaceae</taxon>
        <taxon>Penicillium</taxon>
    </lineage>
</organism>
<protein>
    <submittedName>
        <fullName evidence="1">Uncharacterized protein</fullName>
    </submittedName>
</protein>
<name>A0A0A2K606_PENEN</name>
<evidence type="ECO:0000313" key="1">
    <source>
        <dbReference type="EMBL" id="KGO59800.1"/>
    </source>
</evidence>
<comment type="caution">
    <text evidence="1">The sequence shown here is derived from an EMBL/GenBank/DDBJ whole genome shotgun (WGS) entry which is preliminary data.</text>
</comment>
<dbReference type="EMBL" id="JQFZ01000089">
    <property type="protein sequence ID" value="KGO59800.1"/>
    <property type="molecule type" value="Genomic_DNA"/>
</dbReference>
<dbReference type="VEuPathDB" id="FungiDB:PEXP_039120"/>
<reference evidence="1 2" key="1">
    <citation type="journal article" date="2015" name="Mol. Plant Microbe Interact.">
        <title>Genome, transcriptome, and functional analyses of Penicillium expansum provide new insights into secondary metabolism and pathogenicity.</title>
        <authorList>
            <person name="Ballester A.R."/>
            <person name="Marcet-Houben M."/>
            <person name="Levin E."/>
            <person name="Sela N."/>
            <person name="Selma-Lazaro C."/>
            <person name="Carmona L."/>
            <person name="Wisniewski M."/>
            <person name="Droby S."/>
            <person name="Gonzalez-Candelas L."/>
            <person name="Gabaldon T."/>
        </authorList>
    </citation>
    <scope>NUCLEOTIDE SEQUENCE [LARGE SCALE GENOMIC DNA]</scope>
    <source>
        <strain evidence="1 2">MD-8</strain>
    </source>
</reference>
<keyword evidence="2" id="KW-1185">Reference proteome</keyword>
<dbReference type="GeneID" id="27678071"/>
<evidence type="ECO:0000313" key="2">
    <source>
        <dbReference type="Proteomes" id="UP000030143"/>
    </source>
</evidence>
<dbReference type="AlphaFoldDB" id="A0A0A2K606"/>
<dbReference type="STRING" id="27334.A0A0A2K606"/>
<dbReference type="HOGENOM" id="CLU_2904891_0_0_1"/>
<dbReference type="PhylomeDB" id="A0A0A2K606"/>
<proteinExistence type="predicted"/>
<dbReference type="RefSeq" id="XP_016600903.1">
    <property type="nucleotide sequence ID" value="XM_016742652.1"/>
</dbReference>
<accession>A0A0A2K606</accession>
<dbReference type="OrthoDB" id="5327538at2759"/>
<sequence>MGTEQTFIYIPQRCQPVGTSPKYSSWQMTELLVKQYPPLFHESTNIPSFVQGLTMMSGLQHL</sequence>
<dbReference type="Proteomes" id="UP000030143">
    <property type="component" value="Unassembled WGS sequence"/>
</dbReference>
<gene>
    <name evidence="1" type="ORF">PEX2_053780</name>
</gene>